<dbReference type="EMBL" id="JAVDPY010000005">
    <property type="protein sequence ID" value="MDR6334534.1"/>
    <property type="molecule type" value="Genomic_DNA"/>
</dbReference>
<evidence type="ECO:0000313" key="1">
    <source>
        <dbReference type="EMBL" id="GLI23448.1"/>
    </source>
</evidence>
<dbReference type="RefSeq" id="WP_281808289.1">
    <property type="nucleotide sequence ID" value="NZ_BSDO01000004.1"/>
</dbReference>
<evidence type="ECO:0000313" key="2">
    <source>
        <dbReference type="EMBL" id="MDR6334534.1"/>
    </source>
</evidence>
<reference evidence="2 4" key="2">
    <citation type="submission" date="2023-07" db="EMBL/GenBank/DDBJ databases">
        <title>Genomic Encyclopedia of Type Strains, Phase IV (KMG-IV): sequencing the most valuable type-strain genomes for metagenomic binning, comparative biology and taxonomic classification.</title>
        <authorList>
            <person name="Goeker M."/>
        </authorList>
    </citation>
    <scope>NUCLEOTIDE SEQUENCE [LARGE SCALE GENOMIC DNA]</scope>
    <source>
        <strain evidence="2 4">DSM 338</strain>
    </source>
</reference>
<dbReference type="GeneID" id="95763906"/>
<dbReference type="Proteomes" id="UP001144397">
    <property type="component" value="Unassembled WGS sequence"/>
</dbReference>
<accession>A0A9W6FMZ1</accession>
<dbReference type="EMBL" id="BSDO01000004">
    <property type="protein sequence ID" value="GLI23448.1"/>
    <property type="molecule type" value="Genomic_DNA"/>
</dbReference>
<organism evidence="1 3">
    <name type="scientific">Xanthobacter flavus</name>
    <dbReference type="NCBI Taxonomy" id="281"/>
    <lineage>
        <taxon>Bacteria</taxon>
        <taxon>Pseudomonadati</taxon>
        <taxon>Pseudomonadota</taxon>
        <taxon>Alphaproteobacteria</taxon>
        <taxon>Hyphomicrobiales</taxon>
        <taxon>Xanthobacteraceae</taxon>
        <taxon>Xanthobacter</taxon>
    </lineage>
</organism>
<reference evidence="1" key="1">
    <citation type="submission" date="2022-12" db="EMBL/GenBank/DDBJ databases">
        <title>Reference genome sequencing for broad-spectrum identification of bacterial and archaeal isolates by mass spectrometry.</title>
        <authorList>
            <person name="Sekiguchi Y."/>
            <person name="Tourlousse D.M."/>
        </authorList>
    </citation>
    <scope>NUCLEOTIDE SEQUENCE</scope>
    <source>
        <strain evidence="1">301</strain>
    </source>
</reference>
<gene>
    <name evidence="2" type="ORF">GGQ86_003016</name>
    <name evidence="1" type="ORF">XFLAVUS301_31220</name>
</gene>
<dbReference type="AlphaFoldDB" id="A0A9W6FMZ1"/>
<comment type="caution">
    <text evidence="1">The sequence shown here is derived from an EMBL/GenBank/DDBJ whole genome shotgun (WGS) entry which is preliminary data.</text>
</comment>
<name>A0A9W6FMZ1_XANFL</name>
<keyword evidence="4" id="KW-1185">Reference proteome</keyword>
<evidence type="ECO:0000313" key="4">
    <source>
        <dbReference type="Proteomes" id="UP001245370"/>
    </source>
</evidence>
<proteinExistence type="predicted"/>
<dbReference type="Proteomes" id="UP001245370">
    <property type="component" value="Unassembled WGS sequence"/>
</dbReference>
<evidence type="ECO:0000313" key="3">
    <source>
        <dbReference type="Proteomes" id="UP001144397"/>
    </source>
</evidence>
<sequence>MVLFSDRVNLMARELTRNAVDLGDERAVIGHLQGAGFTSGEIFAGLDAAIDTARVERINEDILSGLAGGEWPGARSSR</sequence>
<protein>
    <submittedName>
        <fullName evidence="1">Uncharacterized protein</fullName>
    </submittedName>
</protein>